<dbReference type="EMBL" id="UINC01078138">
    <property type="protein sequence ID" value="SVC18922.1"/>
    <property type="molecule type" value="Genomic_DNA"/>
</dbReference>
<dbReference type="AlphaFoldDB" id="A0A382K677"/>
<evidence type="ECO:0000313" key="1">
    <source>
        <dbReference type="EMBL" id="SVC18922.1"/>
    </source>
</evidence>
<feature type="non-terminal residue" evidence="1">
    <location>
        <position position="1"/>
    </location>
</feature>
<accession>A0A382K677</accession>
<sequence>TACFVMLLVLSMPSILLLLDPLPLLWARGTTWIPEITVGAPGKSSSLVTKESGNALLWESAVPFVQRTWIQPRQSSAQRSPALLTGLRMF</sequence>
<proteinExistence type="predicted"/>
<organism evidence="1">
    <name type="scientific">marine metagenome</name>
    <dbReference type="NCBI Taxonomy" id="408172"/>
    <lineage>
        <taxon>unclassified sequences</taxon>
        <taxon>metagenomes</taxon>
        <taxon>ecological metagenomes</taxon>
    </lineage>
</organism>
<gene>
    <name evidence="1" type="ORF">METZ01_LOCUS271776</name>
</gene>
<name>A0A382K677_9ZZZZ</name>
<reference evidence="1" key="1">
    <citation type="submission" date="2018-05" db="EMBL/GenBank/DDBJ databases">
        <authorList>
            <person name="Lanie J.A."/>
            <person name="Ng W.-L."/>
            <person name="Kazmierczak K.M."/>
            <person name="Andrzejewski T.M."/>
            <person name="Davidsen T.M."/>
            <person name="Wayne K.J."/>
            <person name="Tettelin H."/>
            <person name="Glass J.I."/>
            <person name="Rusch D."/>
            <person name="Podicherti R."/>
            <person name="Tsui H.-C.T."/>
            <person name="Winkler M.E."/>
        </authorList>
    </citation>
    <scope>NUCLEOTIDE SEQUENCE</scope>
</reference>
<protein>
    <submittedName>
        <fullName evidence="1">Uncharacterized protein</fullName>
    </submittedName>
</protein>